<evidence type="ECO:0000256" key="2">
    <source>
        <dbReference type="ARBA" id="ARBA00022729"/>
    </source>
</evidence>
<keyword evidence="2 6" id="KW-0732">Signal</keyword>
<evidence type="ECO:0000256" key="6">
    <source>
        <dbReference type="SAM" id="SignalP"/>
    </source>
</evidence>
<keyword evidence="5" id="KW-0449">Lipoprotein</keyword>
<dbReference type="CDD" id="cd13585">
    <property type="entry name" value="PBP2_TMBP_like"/>
    <property type="match status" value="1"/>
</dbReference>
<name>A0ABT7LZJ6_9CYAN</name>
<reference evidence="7 8" key="1">
    <citation type="submission" date="2023-06" db="EMBL/GenBank/DDBJ databases">
        <title>Whole genome sequence of Oscillatoria calcuttensis NRMC-F 0142.</title>
        <authorList>
            <person name="Shakena Fathima T."/>
            <person name="Muralitharan G."/>
            <person name="Thajuddin N."/>
        </authorList>
    </citation>
    <scope>NUCLEOTIDE SEQUENCE [LARGE SCALE GENOMIC DNA]</scope>
    <source>
        <strain evidence="7 8">NRMC-F 0142</strain>
    </source>
</reference>
<dbReference type="SUPFAM" id="SSF53850">
    <property type="entry name" value="Periplasmic binding protein-like II"/>
    <property type="match status" value="1"/>
</dbReference>
<evidence type="ECO:0000256" key="4">
    <source>
        <dbReference type="ARBA" id="ARBA00023139"/>
    </source>
</evidence>
<sequence>MNKNLRLLAILMLLSSLMLGSFSALAQDVVTLSFVGWGGPEEGAVFQSLVDSFNANNSDVQIDYTQIPSDYVTALNTLIAGGTPPDIAYVPDGGPFTSLVTRGALVNLQPLVDASENFDPDGVWPSALGRYMYDAETRSFWTGDLYALPKDIGPTVLYINVDLFEAAGVPLPDPVVPMTWDQLIEVGTALTFDANGLNPDDPGFDANNIVQWGVADLWFENVVYGNGGRIVSEDGRTFVAADDPNTIEAIQFLSDITHVYNIHPNAQATGSMSVGQMFETGRLAMTTNGRWATTGYRNSLQFEWDVRPNIVGPSGEVTAYANQEDCSFGGWSGSVGLSIIAGSQGEVHADLAYRFIEYLAGPEGQIEQAALGFQIPNQVEIAMTDAFLQPDLPPANAEVFLEAARCQSPGPWTQTPLYGQWFDDNWWNGVWPEVVVDGSVLAEDALAERRDAFQRRLDEVWASLG</sequence>
<dbReference type="EMBL" id="JASVEJ010000006">
    <property type="protein sequence ID" value="MDL5056221.1"/>
    <property type="molecule type" value="Genomic_DNA"/>
</dbReference>
<keyword evidence="1" id="KW-1003">Cell membrane</keyword>
<proteinExistence type="predicted"/>
<keyword evidence="8" id="KW-1185">Reference proteome</keyword>
<dbReference type="Pfam" id="PF01547">
    <property type="entry name" value="SBP_bac_1"/>
    <property type="match status" value="1"/>
</dbReference>
<dbReference type="RefSeq" id="WP_285965080.1">
    <property type="nucleotide sequence ID" value="NZ_JASVEJ010000006.1"/>
</dbReference>
<feature type="chain" id="PRO_5047020616" evidence="6">
    <location>
        <begin position="27"/>
        <end position="465"/>
    </location>
</feature>
<evidence type="ECO:0000313" key="7">
    <source>
        <dbReference type="EMBL" id="MDL5056221.1"/>
    </source>
</evidence>
<dbReference type="Proteomes" id="UP001230986">
    <property type="component" value="Unassembled WGS sequence"/>
</dbReference>
<keyword evidence="3" id="KW-0472">Membrane</keyword>
<dbReference type="PANTHER" id="PTHR43649">
    <property type="entry name" value="ARABINOSE-BINDING PROTEIN-RELATED"/>
    <property type="match status" value="1"/>
</dbReference>
<accession>A0ABT7LZJ6</accession>
<dbReference type="InterPro" id="IPR050490">
    <property type="entry name" value="Bact_solute-bd_prot1"/>
</dbReference>
<feature type="signal peptide" evidence="6">
    <location>
        <begin position="1"/>
        <end position="26"/>
    </location>
</feature>
<keyword evidence="4" id="KW-0564">Palmitate</keyword>
<evidence type="ECO:0000313" key="8">
    <source>
        <dbReference type="Proteomes" id="UP001230986"/>
    </source>
</evidence>
<dbReference type="InterPro" id="IPR006059">
    <property type="entry name" value="SBP"/>
</dbReference>
<evidence type="ECO:0000256" key="5">
    <source>
        <dbReference type="ARBA" id="ARBA00023288"/>
    </source>
</evidence>
<evidence type="ECO:0000256" key="1">
    <source>
        <dbReference type="ARBA" id="ARBA00022475"/>
    </source>
</evidence>
<evidence type="ECO:0000256" key="3">
    <source>
        <dbReference type="ARBA" id="ARBA00023136"/>
    </source>
</evidence>
<comment type="caution">
    <text evidence="7">The sequence shown here is derived from an EMBL/GenBank/DDBJ whole genome shotgun (WGS) entry which is preliminary data.</text>
</comment>
<protein>
    <submittedName>
        <fullName evidence="7">Sugar ABC transporter substrate-binding protein</fullName>
    </submittedName>
</protein>
<organism evidence="7 8">
    <name type="scientific">Geitlerinema calcuttense NRMC-F 0142</name>
    <dbReference type="NCBI Taxonomy" id="2922238"/>
    <lineage>
        <taxon>Bacteria</taxon>
        <taxon>Bacillati</taxon>
        <taxon>Cyanobacteriota</taxon>
        <taxon>Cyanophyceae</taxon>
        <taxon>Geitlerinematales</taxon>
        <taxon>Geitlerinemataceae</taxon>
        <taxon>Geitlerinema</taxon>
    </lineage>
</organism>
<dbReference type="Gene3D" id="3.40.190.10">
    <property type="entry name" value="Periplasmic binding protein-like II"/>
    <property type="match status" value="1"/>
</dbReference>
<gene>
    <name evidence="7" type="ORF">QQ055_01865</name>
</gene>
<dbReference type="PANTHER" id="PTHR43649:SF33">
    <property type="entry name" value="POLYGALACTURONAN_RHAMNOGALACTURONAN-BINDING PROTEIN YTCQ"/>
    <property type="match status" value="1"/>
</dbReference>